<dbReference type="GO" id="GO:0015074">
    <property type="term" value="P:DNA integration"/>
    <property type="evidence" value="ECO:0007669"/>
    <property type="project" value="InterPro"/>
</dbReference>
<dbReference type="PANTHER" id="PTHR42648">
    <property type="entry name" value="TRANSPOSASE, PUTATIVE-RELATED"/>
    <property type="match status" value="1"/>
</dbReference>
<dbReference type="PANTHER" id="PTHR42648:SF32">
    <property type="entry name" value="RIBONUCLEASE H-LIKE DOMAIN, GAG-PRE-INTEGRASE DOMAIN PROTEIN-RELATED"/>
    <property type="match status" value="1"/>
</dbReference>
<comment type="caution">
    <text evidence="2">The sequence shown here is derived from an EMBL/GenBank/DDBJ whole genome shotgun (WGS) entry which is preliminary data.</text>
</comment>
<dbReference type="SUPFAM" id="SSF53098">
    <property type="entry name" value="Ribonuclease H-like"/>
    <property type="match status" value="1"/>
</dbReference>
<accession>A0AAV4SXK8</accession>
<protein>
    <submittedName>
        <fullName evidence="2">Retrovirus-related Pol polyprotein from transposon TNT 1-94</fullName>
    </submittedName>
</protein>
<dbReference type="PROSITE" id="PS50994">
    <property type="entry name" value="INTEGRASE"/>
    <property type="match status" value="1"/>
</dbReference>
<dbReference type="InterPro" id="IPR012337">
    <property type="entry name" value="RNaseH-like_sf"/>
</dbReference>
<dbReference type="Gene3D" id="3.30.420.10">
    <property type="entry name" value="Ribonuclease H-like superfamily/Ribonuclease H"/>
    <property type="match status" value="1"/>
</dbReference>
<organism evidence="2 3">
    <name type="scientific">Caerostris extrusa</name>
    <name type="common">Bark spider</name>
    <name type="synonym">Caerostris bankana</name>
    <dbReference type="NCBI Taxonomy" id="172846"/>
    <lineage>
        <taxon>Eukaryota</taxon>
        <taxon>Metazoa</taxon>
        <taxon>Ecdysozoa</taxon>
        <taxon>Arthropoda</taxon>
        <taxon>Chelicerata</taxon>
        <taxon>Arachnida</taxon>
        <taxon>Araneae</taxon>
        <taxon>Araneomorphae</taxon>
        <taxon>Entelegynae</taxon>
        <taxon>Araneoidea</taxon>
        <taxon>Araneidae</taxon>
        <taxon>Caerostris</taxon>
    </lineage>
</organism>
<dbReference type="AlphaFoldDB" id="A0AAV4SXK8"/>
<reference evidence="2 3" key="1">
    <citation type="submission" date="2021-06" db="EMBL/GenBank/DDBJ databases">
        <title>Caerostris extrusa draft genome.</title>
        <authorList>
            <person name="Kono N."/>
            <person name="Arakawa K."/>
        </authorList>
    </citation>
    <scope>NUCLEOTIDE SEQUENCE [LARGE SCALE GENOMIC DNA]</scope>
</reference>
<dbReference type="Proteomes" id="UP001054945">
    <property type="component" value="Unassembled WGS sequence"/>
</dbReference>
<name>A0AAV4SXK8_CAEEX</name>
<dbReference type="InterPro" id="IPR039537">
    <property type="entry name" value="Retrotran_Ty1/copia-like"/>
</dbReference>
<dbReference type="InterPro" id="IPR036397">
    <property type="entry name" value="RNaseH_sf"/>
</dbReference>
<evidence type="ECO:0000313" key="2">
    <source>
        <dbReference type="EMBL" id="GIY38107.1"/>
    </source>
</evidence>
<dbReference type="InterPro" id="IPR001584">
    <property type="entry name" value="Integrase_cat-core"/>
</dbReference>
<feature type="domain" description="Integrase catalytic" evidence="1">
    <location>
        <begin position="1"/>
        <end position="103"/>
    </location>
</feature>
<proteinExistence type="predicted"/>
<gene>
    <name evidence="2" type="primary">POLX_747</name>
    <name evidence="2" type="ORF">CEXT_371571</name>
</gene>
<evidence type="ECO:0000259" key="1">
    <source>
        <dbReference type="PROSITE" id="PS50994"/>
    </source>
</evidence>
<keyword evidence="3" id="KW-1185">Reference proteome</keyword>
<dbReference type="GO" id="GO:0003676">
    <property type="term" value="F:nucleic acid binding"/>
    <property type="evidence" value="ECO:0007669"/>
    <property type="project" value="InterPro"/>
</dbReference>
<dbReference type="EMBL" id="BPLR01010256">
    <property type="protein sequence ID" value="GIY38107.1"/>
    <property type="molecule type" value="Genomic_DNA"/>
</dbReference>
<evidence type="ECO:0000313" key="3">
    <source>
        <dbReference type="Proteomes" id="UP001054945"/>
    </source>
</evidence>
<sequence length="103" mass="12014">MTSKSAVRGVLQSLIRRRENELNLIIKRIITDNISEFESNVMREYQGQKGIKHEKTIFYSPRSNGIADKKNRILFDKARILLVDSYDLNFGQKKLQHQNTCTT</sequence>